<reference evidence="3 4" key="1">
    <citation type="submission" date="2016-10" db="EMBL/GenBank/DDBJ databases">
        <authorList>
            <person name="de Groot N.N."/>
        </authorList>
    </citation>
    <scope>NUCLEOTIDE SEQUENCE [LARGE SCALE GENOMIC DNA]</scope>
    <source>
        <strain evidence="3 4">DSM 2784</strain>
    </source>
</reference>
<keyword evidence="4" id="KW-1185">Reference proteome</keyword>
<organism evidence="3 4">
    <name type="scientific">Acidaminobacter hydrogenoformans DSM 2784</name>
    <dbReference type="NCBI Taxonomy" id="1120920"/>
    <lineage>
        <taxon>Bacteria</taxon>
        <taxon>Bacillati</taxon>
        <taxon>Bacillota</taxon>
        <taxon>Clostridia</taxon>
        <taxon>Peptostreptococcales</taxon>
        <taxon>Acidaminobacteraceae</taxon>
        <taxon>Acidaminobacter</taxon>
    </lineage>
</organism>
<dbReference type="GO" id="GO:0043828">
    <property type="term" value="F:tRNA 2-selenouridine synthase activity"/>
    <property type="evidence" value="ECO:0007669"/>
    <property type="project" value="InterPro"/>
</dbReference>
<dbReference type="RefSeq" id="WP_092591736.1">
    <property type="nucleotide sequence ID" value="NZ_FMWL01000013.1"/>
</dbReference>
<dbReference type="InterPro" id="IPR027417">
    <property type="entry name" value="P-loop_NTPase"/>
</dbReference>
<dbReference type="AlphaFoldDB" id="A0A1G5S3B2"/>
<proteinExistence type="predicted"/>
<dbReference type="EMBL" id="FMWL01000013">
    <property type="protein sequence ID" value="SCZ80617.1"/>
    <property type="molecule type" value="Genomic_DNA"/>
</dbReference>
<dbReference type="Pfam" id="PF00581">
    <property type="entry name" value="Rhodanese"/>
    <property type="match status" value="1"/>
</dbReference>
<dbReference type="Gene3D" id="3.40.250.10">
    <property type="entry name" value="Rhodanese-like domain"/>
    <property type="match status" value="1"/>
</dbReference>
<name>A0A1G5S3B2_9FIRM</name>
<dbReference type="SUPFAM" id="SSF52821">
    <property type="entry name" value="Rhodanese/Cell cycle control phosphatase"/>
    <property type="match status" value="1"/>
</dbReference>
<dbReference type="NCBIfam" id="TIGR03167">
    <property type="entry name" value="tRNA_sel_U_synt"/>
    <property type="match status" value="1"/>
</dbReference>
<dbReference type="SUPFAM" id="SSF52540">
    <property type="entry name" value="P-loop containing nucleoside triphosphate hydrolases"/>
    <property type="match status" value="1"/>
</dbReference>
<dbReference type="Pfam" id="PF26341">
    <property type="entry name" value="AAA_SelU"/>
    <property type="match status" value="1"/>
</dbReference>
<dbReference type="InterPro" id="IPR058840">
    <property type="entry name" value="AAA_SelU"/>
</dbReference>
<dbReference type="OrthoDB" id="9808735at2"/>
<protein>
    <submittedName>
        <fullName evidence="3">tRNA 2-selenouridine synthase</fullName>
    </submittedName>
</protein>
<dbReference type="GO" id="GO:0002098">
    <property type="term" value="P:tRNA wobble uridine modification"/>
    <property type="evidence" value="ECO:0007669"/>
    <property type="project" value="InterPro"/>
</dbReference>
<dbReference type="PROSITE" id="PS50206">
    <property type="entry name" value="RHODANESE_3"/>
    <property type="match status" value="1"/>
</dbReference>
<evidence type="ECO:0000256" key="1">
    <source>
        <dbReference type="ARBA" id="ARBA00023266"/>
    </source>
</evidence>
<dbReference type="Gene3D" id="3.40.50.300">
    <property type="entry name" value="P-loop containing nucleotide triphosphate hydrolases"/>
    <property type="match status" value="1"/>
</dbReference>
<dbReference type="InterPro" id="IPR017582">
    <property type="entry name" value="SelU"/>
</dbReference>
<dbReference type="NCBIfam" id="NF008752">
    <property type="entry name" value="PRK11784.1-4"/>
    <property type="match status" value="1"/>
</dbReference>
<evidence type="ECO:0000259" key="2">
    <source>
        <dbReference type="PROSITE" id="PS50206"/>
    </source>
</evidence>
<keyword evidence="1" id="KW-0711">Selenium</keyword>
<dbReference type="PANTHER" id="PTHR30401:SF0">
    <property type="entry name" value="TRNA 2-SELENOURIDINE SYNTHASE"/>
    <property type="match status" value="1"/>
</dbReference>
<dbReference type="PANTHER" id="PTHR30401">
    <property type="entry name" value="TRNA 2-SELENOURIDINE SYNTHASE"/>
    <property type="match status" value="1"/>
</dbReference>
<dbReference type="STRING" id="1120920.SAMN03080599_02361"/>
<dbReference type="SMART" id="SM00450">
    <property type="entry name" value="RHOD"/>
    <property type="match status" value="1"/>
</dbReference>
<sequence>MREMWIPYAQVEEDWQLIDVRSPGEYAEGTIGEAINLPIFGDELRAEVGTAYKKKSVTEAKRRAVKAVSAQLPELYERFLSIEATGRPIAMFCARGGMRSQSFASLLRAIGHEVFVIEGGYKAYRQHMLQALHTLSGTRRFIVLHGNTGVGKTLILNALEEKGLDVIDIEALAHHRGSMLGRVGLEPQPSQKTFEDRFYRALKNAKSNNLFVEAESKRLGRVNIDDTVLAGMREGLHIYVDAPMWFREQEIVREYTRMEGAKQELLAIMDNFRKHLGNETVDEFVALIQANDYGPVAKVLMERYYDPKYEYTSNQYTYDLKVWVESVEAAAQEILTWYRQSVVKDA</sequence>
<dbReference type="InterPro" id="IPR001763">
    <property type="entry name" value="Rhodanese-like_dom"/>
</dbReference>
<gene>
    <name evidence="3" type="ORF">SAMN03080599_02361</name>
</gene>
<dbReference type="Proteomes" id="UP000199208">
    <property type="component" value="Unassembled WGS sequence"/>
</dbReference>
<dbReference type="NCBIfam" id="NF008750">
    <property type="entry name" value="PRK11784.1-2"/>
    <property type="match status" value="1"/>
</dbReference>
<evidence type="ECO:0000313" key="4">
    <source>
        <dbReference type="Proteomes" id="UP000199208"/>
    </source>
</evidence>
<feature type="domain" description="Rhodanese" evidence="2">
    <location>
        <begin position="11"/>
        <end position="133"/>
    </location>
</feature>
<evidence type="ECO:0000313" key="3">
    <source>
        <dbReference type="EMBL" id="SCZ80617.1"/>
    </source>
</evidence>
<dbReference type="InterPro" id="IPR036873">
    <property type="entry name" value="Rhodanese-like_dom_sf"/>
</dbReference>
<accession>A0A1G5S3B2</accession>